<dbReference type="FunFam" id="3.40.50.1820:FF:000823">
    <property type="entry name" value="Protein CBG23034"/>
    <property type="match status" value="1"/>
</dbReference>
<comment type="caution">
    <text evidence="3">The sequence shown here is derived from an EMBL/GenBank/DDBJ whole genome shotgun (WGS) entry which is preliminary data.</text>
</comment>
<reference evidence="4" key="1">
    <citation type="submission" date="2017-10" db="EMBL/GenBank/DDBJ databases">
        <title>Rapid genome shrinkage in a self-fertile nematode reveals novel sperm competition proteins.</title>
        <authorList>
            <person name="Yin D."/>
            <person name="Schwarz E.M."/>
            <person name="Thomas C.G."/>
            <person name="Felde R.L."/>
            <person name="Korf I.F."/>
            <person name="Cutter A.D."/>
            <person name="Schartner C.M."/>
            <person name="Ralston E.J."/>
            <person name="Meyer B.J."/>
            <person name="Haag E.S."/>
        </authorList>
    </citation>
    <scope>NUCLEOTIDE SEQUENCE [LARGE SCALE GENOMIC DNA]</scope>
    <source>
        <strain evidence="4">JU1422</strain>
    </source>
</reference>
<dbReference type="EMBL" id="PDUG01000003">
    <property type="protein sequence ID" value="PIC40344.1"/>
    <property type="molecule type" value="Genomic_DNA"/>
</dbReference>
<evidence type="ECO:0000256" key="1">
    <source>
        <dbReference type="SAM" id="MobiDB-lite"/>
    </source>
</evidence>
<feature type="domain" description="Carboxylesterase type B" evidence="2">
    <location>
        <begin position="719"/>
        <end position="848"/>
    </location>
</feature>
<dbReference type="InterPro" id="IPR002018">
    <property type="entry name" value="CarbesteraseB"/>
</dbReference>
<dbReference type="Pfam" id="PF00135">
    <property type="entry name" value="COesterase"/>
    <property type="match status" value="2"/>
</dbReference>
<feature type="compositionally biased region" description="Polar residues" evidence="1">
    <location>
        <begin position="330"/>
        <end position="339"/>
    </location>
</feature>
<feature type="compositionally biased region" description="Polar residues" evidence="1">
    <location>
        <begin position="624"/>
        <end position="643"/>
    </location>
</feature>
<feature type="region of interest" description="Disordered" evidence="1">
    <location>
        <begin position="524"/>
        <end position="672"/>
    </location>
</feature>
<dbReference type="Gene3D" id="3.40.50.1820">
    <property type="entry name" value="alpha/beta hydrolase"/>
    <property type="match status" value="3"/>
</dbReference>
<dbReference type="InterPro" id="IPR019819">
    <property type="entry name" value="Carboxylesterase_B_CS"/>
</dbReference>
<proteinExistence type="predicted"/>
<accession>A0A2G5ULD2</accession>
<evidence type="ECO:0000259" key="2">
    <source>
        <dbReference type="Pfam" id="PF00135"/>
    </source>
</evidence>
<dbReference type="Proteomes" id="UP000230233">
    <property type="component" value="Chromosome III"/>
</dbReference>
<protein>
    <recommendedName>
        <fullName evidence="2">Carboxylesterase type B domain-containing protein</fullName>
    </recommendedName>
</protein>
<keyword evidence="4" id="KW-1185">Reference proteome</keyword>
<gene>
    <name evidence="3" type="primary">Cni-Y75B8A.3</name>
    <name evidence="3" type="synonym">Cnig_chr_III.g11720</name>
    <name evidence="3" type="ORF">B9Z55_011720</name>
</gene>
<feature type="compositionally biased region" description="Low complexity" evidence="1">
    <location>
        <begin position="318"/>
        <end position="327"/>
    </location>
</feature>
<feature type="region of interest" description="Disordered" evidence="1">
    <location>
        <begin position="318"/>
        <end position="339"/>
    </location>
</feature>
<dbReference type="InterPro" id="IPR050309">
    <property type="entry name" value="Type-B_Carboxylest/Lipase"/>
</dbReference>
<dbReference type="AlphaFoldDB" id="A0A2G5ULD2"/>
<dbReference type="SUPFAM" id="SSF53474">
    <property type="entry name" value="alpha/beta-Hydrolases"/>
    <property type="match status" value="2"/>
</dbReference>
<evidence type="ECO:0000313" key="4">
    <source>
        <dbReference type="Proteomes" id="UP000230233"/>
    </source>
</evidence>
<dbReference type="PROSITE" id="PS00941">
    <property type="entry name" value="CARBOXYLESTERASE_B_2"/>
    <property type="match status" value="1"/>
</dbReference>
<organism evidence="3 4">
    <name type="scientific">Caenorhabditis nigoni</name>
    <dbReference type="NCBI Taxonomy" id="1611254"/>
    <lineage>
        <taxon>Eukaryota</taxon>
        <taxon>Metazoa</taxon>
        <taxon>Ecdysozoa</taxon>
        <taxon>Nematoda</taxon>
        <taxon>Chromadorea</taxon>
        <taxon>Rhabditida</taxon>
        <taxon>Rhabditina</taxon>
        <taxon>Rhabditomorpha</taxon>
        <taxon>Rhabditoidea</taxon>
        <taxon>Rhabditidae</taxon>
        <taxon>Peloderinae</taxon>
        <taxon>Caenorhabditis</taxon>
    </lineage>
</organism>
<dbReference type="PANTHER" id="PTHR11559">
    <property type="entry name" value="CARBOXYLESTERASE"/>
    <property type="match status" value="1"/>
</dbReference>
<feature type="compositionally biased region" description="Low complexity" evidence="1">
    <location>
        <begin position="571"/>
        <end position="623"/>
    </location>
</feature>
<dbReference type="InterPro" id="IPR029058">
    <property type="entry name" value="AB_hydrolase_fold"/>
</dbReference>
<dbReference type="OrthoDB" id="5842897at2759"/>
<feature type="compositionally biased region" description="Polar residues" evidence="1">
    <location>
        <begin position="532"/>
        <end position="552"/>
    </location>
</feature>
<sequence length="926" mass="102016">MIFSILFLSVNGQQYQNNQYQNQNQNQQSNYVTVSCSQGAVQGRTVDLENEILELKVDVSCGLLVEKPSGGPPANDRRLSYASSPLPAIFTNSKLNLNISGNDQSQLYSGQANAFTGIPYCQPPVGNLRLQPPQPLSQFNSTLQDATYYRPKCPQLNANGATNEDCLYLNIYTPQVGNTTANLAVLVLIDGSNGFSTGGCDQNQEKGIISNLVQRQIVVVTLQYRIGALGFFTTYTQSVQSNLGMLDQVQAMRWIKTEIVNFGGNPNQITVAGQDDGACAVSAHCLSPMSQNLFNQAIVQSGSVYSCYNPTPAVPTNPNVPVTTPRPSYDQPNQGYGNANYGYQPQTTTPRSSYNSANAQYDDPSQQLAETLCNISPDQWNSGQTQNIQNCMKNYTVDFFVNQQPGGPNATWMIVRDTSFLPGSIDSLTQRRPNIPIIIGTVQDEDADYAFKLINSGNGGNPENLDNWIFDFARKNKLNQSQTGQVQNIIANNYPLGQLSGTNQNQVNNQYQYDQRTATQTNTQYQGAGYSNPGSYSNQQNTQTQGSYSNPGNQNQQNTQTQYSNPGSYSNQNQQNTQTQGTRQYDQGVYSNQGNQGYSNQGNQGYSNQGNQNQQNTQTQYSNPGSYSNQQNTQTQGGYSNPVYSNQGNQNQYSNQNQGGYSNPGYQTSNQFQNNGMYTNVTQFSNVNNNYGGYSNPAYSNPGNSGNFGMVQGNGNGITDYSQLKTISQIASDQSTSLTTTQIQSYMQNGARHVRIYQFTHVSEVGRNTVPDTGANWKPVFKGQDMYFITMSETIWSNSNYTPQDRQVANQMGQQWSDFVKTGNVANWDTTNQQNYNYCNLNTQPTQQIQYAPQARRVFQDQVNPICQTAQNNYALANNQSLPYPSATSSQVSRTPGTAQAQYTSGANGGSNFHISFQVNSFPFNG</sequence>
<name>A0A2G5ULD2_9PELO</name>
<feature type="domain" description="Carboxylesterase type B" evidence="2">
    <location>
        <begin position="99"/>
        <end position="306"/>
    </location>
</feature>
<feature type="compositionally biased region" description="Low complexity" evidence="1">
    <location>
        <begin position="644"/>
        <end position="663"/>
    </location>
</feature>
<dbReference type="STRING" id="1611254.A0A2G5ULD2"/>
<feature type="compositionally biased region" description="Low complexity" evidence="1">
    <location>
        <begin position="553"/>
        <end position="562"/>
    </location>
</feature>
<evidence type="ECO:0000313" key="3">
    <source>
        <dbReference type="EMBL" id="PIC40344.1"/>
    </source>
</evidence>